<evidence type="ECO:0000313" key="2">
    <source>
        <dbReference type="Proteomes" id="UP001235939"/>
    </source>
</evidence>
<keyword evidence="2" id="KW-1185">Reference proteome</keyword>
<sequence length="197" mass="22696">MREQRLFEVKPFCPCFDFVSHRNGGSTNLHQVLCENRIQGAEIFGCCKQPRGNAVMSRRRVFEWYKRFKEGRKETADNERSGRPFTSTTPEKVDKVLELVLEDRRITIREVAEEARISFGSTQSIIMDILGVRRLNAVLVPKDLTFDQKNARKETASLNLEATTDDPELLKRVITGYETWIYGFDSETTQQASALQK</sequence>
<accession>A0ABY6L1F1</accession>
<dbReference type="InterPro" id="IPR052709">
    <property type="entry name" value="Transposase-MT_Hybrid"/>
</dbReference>
<protein>
    <recommendedName>
        <fullName evidence="3">Mos1 transposase HTH domain-containing protein</fullName>
    </recommendedName>
</protein>
<proteinExistence type="predicted"/>
<name>A0ABY6L1F1_9ARAC</name>
<gene>
    <name evidence="1" type="ORF">LAZ67_11000814</name>
</gene>
<dbReference type="PANTHER" id="PTHR46060">
    <property type="entry name" value="MARINER MOS1 TRANSPOSASE-LIKE PROTEIN"/>
    <property type="match status" value="1"/>
</dbReference>
<evidence type="ECO:0008006" key="3">
    <source>
        <dbReference type="Google" id="ProtNLM"/>
    </source>
</evidence>
<organism evidence="1 2">
    <name type="scientific">Cordylochernes scorpioides</name>
    <dbReference type="NCBI Taxonomy" id="51811"/>
    <lineage>
        <taxon>Eukaryota</taxon>
        <taxon>Metazoa</taxon>
        <taxon>Ecdysozoa</taxon>
        <taxon>Arthropoda</taxon>
        <taxon>Chelicerata</taxon>
        <taxon>Arachnida</taxon>
        <taxon>Pseudoscorpiones</taxon>
        <taxon>Cheliferoidea</taxon>
        <taxon>Chernetidae</taxon>
        <taxon>Cordylochernes</taxon>
    </lineage>
</organism>
<dbReference type="EMBL" id="CP092873">
    <property type="protein sequence ID" value="UYV73768.1"/>
    <property type="molecule type" value="Genomic_DNA"/>
</dbReference>
<evidence type="ECO:0000313" key="1">
    <source>
        <dbReference type="EMBL" id="UYV73768.1"/>
    </source>
</evidence>
<dbReference type="Proteomes" id="UP001235939">
    <property type="component" value="Chromosome 11"/>
</dbReference>
<reference evidence="1 2" key="1">
    <citation type="submission" date="2022-01" db="EMBL/GenBank/DDBJ databases">
        <title>A chromosomal length assembly of Cordylochernes scorpioides.</title>
        <authorList>
            <person name="Zeh D."/>
            <person name="Zeh J."/>
        </authorList>
    </citation>
    <scope>NUCLEOTIDE SEQUENCE [LARGE SCALE GENOMIC DNA]</scope>
    <source>
        <strain evidence="1">IN4F17</strain>
        <tissue evidence="1">Whole Body</tissue>
    </source>
</reference>
<dbReference type="PANTHER" id="PTHR46060:SF1">
    <property type="entry name" value="MARINER MOS1 TRANSPOSASE-LIKE PROTEIN"/>
    <property type="match status" value="1"/>
</dbReference>